<dbReference type="InterPro" id="IPR005467">
    <property type="entry name" value="His_kinase_dom"/>
</dbReference>
<evidence type="ECO:0000256" key="8">
    <source>
        <dbReference type="ARBA" id="ARBA00022989"/>
    </source>
</evidence>
<dbReference type="InterPro" id="IPR003594">
    <property type="entry name" value="HATPase_dom"/>
</dbReference>
<evidence type="ECO:0000313" key="14">
    <source>
        <dbReference type="Proteomes" id="UP001501510"/>
    </source>
</evidence>
<evidence type="ECO:0000256" key="1">
    <source>
        <dbReference type="ARBA" id="ARBA00000085"/>
    </source>
</evidence>
<proteinExistence type="predicted"/>
<comment type="subcellular location">
    <subcellularLocation>
        <location evidence="2">Cell membrane</location>
        <topology evidence="2">Multi-pass membrane protein</topology>
    </subcellularLocation>
</comment>
<dbReference type="GO" id="GO:0016301">
    <property type="term" value="F:kinase activity"/>
    <property type="evidence" value="ECO:0007669"/>
    <property type="project" value="UniProtKB-KW"/>
</dbReference>
<dbReference type="InterPro" id="IPR036890">
    <property type="entry name" value="HATPase_C_sf"/>
</dbReference>
<dbReference type="InterPro" id="IPR036097">
    <property type="entry name" value="HisK_dim/P_sf"/>
</dbReference>
<dbReference type="EC" id="2.7.13.3" evidence="3"/>
<protein>
    <recommendedName>
        <fullName evidence="3">histidine kinase</fullName>
        <ecNumber evidence="3">2.7.13.3</ecNumber>
    </recommendedName>
</protein>
<evidence type="ECO:0000256" key="9">
    <source>
        <dbReference type="ARBA" id="ARBA00023012"/>
    </source>
</evidence>
<name>A0ABN1JQX6_9CLOT</name>
<evidence type="ECO:0000313" key="13">
    <source>
        <dbReference type="EMBL" id="GAA0744865.1"/>
    </source>
</evidence>
<evidence type="ECO:0000259" key="12">
    <source>
        <dbReference type="PROSITE" id="PS50109"/>
    </source>
</evidence>
<keyword evidence="4" id="KW-1003">Cell membrane</keyword>
<dbReference type="Gene3D" id="3.30.565.10">
    <property type="entry name" value="Histidine kinase-like ATPase, C-terminal domain"/>
    <property type="match status" value="1"/>
</dbReference>
<dbReference type="InterPro" id="IPR003661">
    <property type="entry name" value="HisK_dim/P_dom"/>
</dbReference>
<keyword evidence="14" id="KW-1185">Reference proteome</keyword>
<dbReference type="PANTHER" id="PTHR45453">
    <property type="entry name" value="PHOSPHATE REGULON SENSOR PROTEIN PHOR"/>
    <property type="match status" value="1"/>
</dbReference>
<evidence type="ECO:0000256" key="7">
    <source>
        <dbReference type="ARBA" id="ARBA00022777"/>
    </source>
</evidence>
<evidence type="ECO:0000256" key="2">
    <source>
        <dbReference type="ARBA" id="ARBA00004651"/>
    </source>
</evidence>
<evidence type="ECO:0000256" key="3">
    <source>
        <dbReference type="ARBA" id="ARBA00012438"/>
    </source>
</evidence>
<accession>A0ABN1JQX6</accession>
<dbReference type="InterPro" id="IPR050351">
    <property type="entry name" value="BphY/WalK/GraS-like"/>
</dbReference>
<keyword evidence="8 11" id="KW-1133">Transmembrane helix</keyword>
<feature type="transmembrane region" description="Helical" evidence="11">
    <location>
        <begin position="42"/>
        <end position="61"/>
    </location>
</feature>
<dbReference type="Proteomes" id="UP001501510">
    <property type="component" value="Unassembled WGS sequence"/>
</dbReference>
<evidence type="ECO:0000256" key="11">
    <source>
        <dbReference type="SAM" id="Phobius"/>
    </source>
</evidence>
<keyword evidence="7 13" id="KW-0418">Kinase</keyword>
<keyword evidence="10 11" id="KW-0472">Membrane</keyword>
<keyword evidence="6 11" id="KW-0812">Transmembrane</keyword>
<evidence type="ECO:0000256" key="4">
    <source>
        <dbReference type="ARBA" id="ARBA00022475"/>
    </source>
</evidence>
<keyword evidence="5" id="KW-0808">Transferase</keyword>
<dbReference type="PANTHER" id="PTHR45453:SF2">
    <property type="entry name" value="HISTIDINE KINASE"/>
    <property type="match status" value="1"/>
</dbReference>
<evidence type="ECO:0000256" key="10">
    <source>
        <dbReference type="ARBA" id="ARBA00023136"/>
    </source>
</evidence>
<reference evidence="14" key="1">
    <citation type="journal article" date="2019" name="Int. J. Syst. Evol. Microbiol.">
        <title>The Global Catalogue of Microorganisms (GCM) 10K type strain sequencing project: providing services to taxonomists for standard genome sequencing and annotation.</title>
        <authorList>
            <consortium name="The Broad Institute Genomics Platform"/>
            <consortium name="The Broad Institute Genome Sequencing Center for Infectious Disease"/>
            <person name="Wu L."/>
            <person name="Ma J."/>
        </authorList>
    </citation>
    <scope>NUCLEOTIDE SEQUENCE [LARGE SCALE GENOMIC DNA]</scope>
    <source>
        <strain evidence="14">JCM 1407</strain>
    </source>
</reference>
<evidence type="ECO:0000256" key="6">
    <source>
        <dbReference type="ARBA" id="ARBA00022692"/>
    </source>
</evidence>
<sequence>MSLKKYLKDKSSYIVFYFLLMTFMSFIIYLDGTIKVHISNIIYINIVGIVFFILYLLIGFIKKKNHYEFAQDILKGKIENLDEYSIVEALPNPTNYDEEVYIELIKILHKIEKDKINKMYKDKKENKEFTLSWVHEIKTPIAASRLILDNSIGKSVDYVVDKIENEIDKIDEFVEQALYYSRAGSFSKDYFVTEFKLEEVIKTSIKKHAKIFINKRINMKMDNLDIYVSSDKKWLLYIVDQILSNALKYTDSEGEILIKAEKNSKESKLIIKDNGAGIRKEDIDRVFEKGFTGYNGRENYKSTGLGLYLAKKLSKKLGHNITLKSVLNEYTEVTVHFPKLIEFYNEVR</sequence>
<feature type="domain" description="Histidine kinase" evidence="12">
    <location>
        <begin position="132"/>
        <end position="341"/>
    </location>
</feature>
<comment type="caution">
    <text evidence="13">The sequence shown here is derived from an EMBL/GenBank/DDBJ whole genome shotgun (WGS) entry which is preliminary data.</text>
</comment>
<evidence type="ECO:0000256" key="5">
    <source>
        <dbReference type="ARBA" id="ARBA00022679"/>
    </source>
</evidence>
<comment type="catalytic activity">
    <reaction evidence="1">
        <text>ATP + protein L-histidine = ADP + protein N-phospho-L-histidine.</text>
        <dbReference type="EC" id="2.7.13.3"/>
    </reaction>
</comment>
<dbReference type="EMBL" id="BAAACG010000013">
    <property type="protein sequence ID" value="GAA0744865.1"/>
    <property type="molecule type" value="Genomic_DNA"/>
</dbReference>
<gene>
    <name evidence="13" type="ORF">GCM10008906_30370</name>
</gene>
<dbReference type="SMART" id="SM00387">
    <property type="entry name" value="HATPase_c"/>
    <property type="match status" value="1"/>
</dbReference>
<organism evidence="13 14">
    <name type="scientific">Clostridium oceanicum</name>
    <dbReference type="NCBI Taxonomy" id="1543"/>
    <lineage>
        <taxon>Bacteria</taxon>
        <taxon>Bacillati</taxon>
        <taxon>Bacillota</taxon>
        <taxon>Clostridia</taxon>
        <taxon>Eubacteriales</taxon>
        <taxon>Clostridiaceae</taxon>
        <taxon>Clostridium</taxon>
    </lineage>
</organism>
<dbReference type="SUPFAM" id="SSF55874">
    <property type="entry name" value="ATPase domain of HSP90 chaperone/DNA topoisomerase II/histidine kinase"/>
    <property type="match status" value="1"/>
</dbReference>
<dbReference type="Pfam" id="PF02518">
    <property type="entry name" value="HATPase_c"/>
    <property type="match status" value="1"/>
</dbReference>
<dbReference type="PROSITE" id="PS50109">
    <property type="entry name" value="HIS_KIN"/>
    <property type="match status" value="1"/>
</dbReference>
<feature type="transmembrane region" description="Helical" evidence="11">
    <location>
        <begin position="12"/>
        <end position="30"/>
    </location>
</feature>
<keyword evidence="9" id="KW-0902">Two-component regulatory system</keyword>
<dbReference type="RefSeq" id="WP_343762860.1">
    <property type="nucleotide sequence ID" value="NZ_BAAACG010000013.1"/>
</dbReference>
<dbReference type="CDD" id="cd00082">
    <property type="entry name" value="HisKA"/>
    <property type="match status" value="1"/>
</dbReference>
<dbReference type="SUPFAM" id="SSF47384">
    <property type="entry name" value="Homodimeric domain of signal transducing histidine kinase"/>
    <property type="match status" value="1"/>
</dbReference>